<dbReference type="InterPro" id="IPR001951">
    <property type="entry name" value="Histone_H4"/>
</dbReference>
<comment type="similarity">
    <text evidence="4">Belongs to the histone H4 family.</text>
</comment>
<dbReference type="AlphaFoldDB" id="A0AAV4Y8J3"/>
<reference evidence="11 12" key="1">
    <citation type="submission" date="2021-06" db="EMBL/GenBank/DDBJ databases">
        <title>Caerostris extrusa draft genome.</title>
        <authorList>
            <person name="Kono N."/>
            <person name="Arakawa K."/>
        </authorList>
    </citation>
    <scope>NUCLEOTIDE SEQUENCE [LARGE SCALE GENOMIC DNA]</scope>
</reference>
<protein>
    <recommendedName>
        <fullName evidence="5">Histone H4</fullName>
    </recommendedName>
</protein>
<evidence type="ECO:0000256" key="8">
    <source>
        <dbReference type="ARBA" id="ARBA00023242"/>
    </source>
</evidence>
<dbReference type="PANTHER" id="PTHR10484">
    <property type="entry name" value="HISTONE H4"/>
    <property type="match status" value="1"/>
</dbReference>
<dbReference type="Proteomes" id="UP001054945">
    <property type="component" value="Unassembled WGS sequence"/>
</dbReference>
<comment type="caution">
    <text evidence="11">The sequence shown here is derived from an EMBL/GenBank/DDBJ whole genome shotgun (WGS) entry which is preliminary data.</text>
</comment>
<accession>A0AAV4Y8J3</accession>
<evidence type="ECO:0000256" key="1">
    <source>
        <dbReference type="ARBA" id="ARBA00002001"/>
    </source>
</evidence>
<feature type="compositionally biased region" description="Basic residues" evidence="10">
    <location>
        <begin position="11"/>
        <end position="21"/>
    </location>
</feature>
<evidence type="ECO:0000256" key="2">
    <source>
        <dbReference type="ARBA" id="ARBA00004123"/>
    </source>
</evidence>
<dbReference type="GO" id="GO:0003677">
    <property type="term" value="F:DNA binding"/>
    <property type="evidence" value="ECO:0007669"/>
    <property type="project" value="UniProtKB-KW"/>
</dbReference>
<dbReference type="GO" id="GO:0000786">
    <property type="term" value="C:nucleosome"/>
    <property type="evidence" value="ECO:0007669"/>
    <property type="project" value="UniProtKB-KW"/>
</dbReference>
<evidence type="ECO:0000256" key="3">
    <source>
        <dbReference type="ARBA" id="ARBA00004286"/>
    </source>
</evidence>
<evidence type="ECO:0000256" key="7">
    <source>
        <dbReference type="ARBA" id="ARBA00023125"/>
    </source>
</evidence>
<keyword evidence="6" id="KW-0158">Chromosome</keyword>
<comment type="subcellular location">
    <subcellularLocation>
        <location evidence="3">Chromosome</location>
    </subcellularLocation>
    <subcellularLocation>
        <location evidence="2">Nucleus</location>
    </subcellularLocation>
</comment>
<dbReference type="Gene3D" id="1.10.20.10">
    <property type="entry name" value="Histone, subunit A"/>
    <property type="match status" value="1"/>
</dbReference>
<dbReference type="GO" id="GO:0030527">
    <property type="term" value="F:structural constituent of chromatin"/>
    <property type="evidence" value="ECO:0007669"/>
    <property type="project" value="InterPro"/>
</dbReference>
<evidence type="ECO:0000256" key="5">
    <source>
        <dbReference type="ARBA" id="ARBA00020836"/>
    </source>
</evidence>
<comment type="function">
    <text evidence="1">Core component of nucleosome. Nucleosomes wrap and compact DNA into chromatin, limiting DNA accessibility to the cellular machineries which require DNA as a template. Histones thereby play a central role in transcription regulation, DNA repair, DNA replication and chromosomal stability. DNA accessibility is regulated via a complex set of post-translational modifications of histones, also called histone code, and nucleosome remodeling.</text>
</comment>
<dbReference type="GO" id="GO:0046982">
    <property type="term" value="F:protein heterodimerization activity"/>
    <property type="evidence" value="ECO:0007669"/>
    <property type="project" value="InterPro"/>
</dbReference>
<keyword evidence="8" id="KW-0539">Nucleus</keyword>
<keyword evidence="7" id="KW-0238">DNA-binding</keyword>
<evidence type="ECO:0000313" key="11">
    <source>
        <dbReference type="EMBL" id="GIZ03244.1"/>
    </source>
</evidence>
<feature type="region of interest" description="Disordered" evidence="10">
    <location>
        <begin position="1"/>
        <end position="23"/>
    </location>
</feature>
<keyword evidence="9" id="KW-0544">Nucleosome core</keyword>
<evidence type="ECO:0000256" key="10">
    <source>
        <dbReference type="SAM" id="MobiDB-lite"/>
    </source>
</evidence>
<gene>
    <name evidence="11" type="ORF">CEXT_568831</name>
</gene>
<keyword evidence="12" id="KW-1185">Reference proteome</keyword>
<organism evidence="11 12">
    <name type="scientific">Caerostris extrusa</name>
    <name type="common">Bark spider</name>
    <name type="synonym">Caerostris bankana</name>
    <dbReference type="NCBI Taxonomy" id="172846"/>
    <lineage>
        <taxon>Eukaryota</taxon>
        <taxon>Metazoa</taxon>
        <taxon>Ecdysozoa</taxon>
        <taxon>Arthropoda</taxon>
        <taxon>Chelicerata</taxon>
        <taxon>Arachnida</taxon>
        <taxon>Araneae</taxon>
        <taxon>Araneomorphae</taxon>
        <taxon>Entelegynae</taxon>
        <taxon>Araneoidea</taxon>
        <taxon>Araneidae</taxon>
        <taxon>Caerostris</taxon>
    </lineage>
</organism>
<dbReference type="InterPro" id="IPR009072">
    <property type="entry name" value="Histone-fold"/>
</dbReference>
<sequence length="107" mass="12291">MPNHGKEGKGLGKRGPRRHRKVLPDEIQDTTVISIRRLARRGGGKRISNLSYEEPFVFSVNISCTTYMDPNKEVQVAAWVVRCYEETDYPNFCMVSDFEKKSKTHNS</sequence>
<dbReference type="GO" id="GO:0005634">
    <property type="term" value="C:nucleus"/>
    <property type="evidence" value="ECO:0007669"/>
    <property type="project" value="UniProtKB-SubCell"/>
</dbReference>
<dbReference type="EMBL" id="BPLR01018923">
    <property type="protein sequence ID" value="GIZ03244.1"/>
    <property type="molecule type" value="Genomic_DNA"/>
</dbReference>
<evidence type="ECO:0000313" key="12">
    <source>
        <dbReference type="Proteomes" id="UP001054945"/>
    </source>
</evidence>
<evidence type="ECO:0000256" key="6">
    <source>
        <dbReference type="ARBA" id="ARBA00022454"/>
    </source>
</evidence>
<evidence type="ECO:0000256" key="4">
    <source>
        <dbReference type="ARBA" id="ARBA00006564"/>
    </source>
</evidence>
<feature type="compositionally biased region" description="Basic and acidic residues" evidence="10">
    <location>
        <begin position="1"/>
        <end position="10"/>
    </location>
</feature>
<dbReference type="PRINTS" id="PR00623">
    <property type="entry name" value="HISTONEH4"/>
</dbReference>
<name>A0AAV4Y8J3_CAEEX</name>
<evidence type="ECO:0000256" key="9">
    <source>
        <dbReference type="ARBA" id="ARBA00023269"/>
    </source>
</evidence>
<proteinExistence type="inferred from homology"/>